<gene>
    <name evidence="2" type="ORF">KIH74_12885</name>
</gene>
<feature type="compositionally biased region" description="Basic and acidic residues" evidence="1">
    <location>
        <begin position="785"/>
        <end position="795"/>
    </location>
</feature>
<sequence>MKENAPGEDPVAGRPGIPGTARNVQAGAAGLARDLRAETRAPRPSPDATATSRSGTRPRPPDLAGVSWQASSTIVSGLVRMVQQQADIVAPAPAASIREVGDDGGGGVLGWLRDRLDPGVADVTYESRLTSRLGPDLFGIRRPPPEPAHLAGADVHQVPADRVAALLAALSLTRVGADLLAPSPAELAPGRLVAGPVSPVRPGTGWGVPGAPALRRGGALPHVVHGSWIGGTARGNGLLPVNFGAAARHYAGRLSFVVWTDLTRDEVSRALAAPHRSDRAAGIVAMMNWAREHGVSVVSVNEVFHTGAPMRLNDQYAGDMAELLPHGYSAATDRLRLEILTRFGGAYVDGGHRFVLPGAAGPAGRPLEDLFGAVARSELVLALSTGAAAPAERGVIVAPARHPALLLWRELDRQACSSTQEQLFGPGGLARRRAGAAPQRLRHRSTGNRRTGQVDARLMQRLGLRPGDPRLVPVSGVTPVGHTPTWTGSGSPVRRIASSTDDITGRTARVISALVRRMTARPGNLQLITVAPVVMAMPDPDAVWIAIVRFLAILGQSDPRLRATSVTRFRWADDGSPHYLGLPAEAEALIEPVTAGHDWFTGGSTPLPGEPAWVLDEAVTPIRLLSADRARAGRARGREAAARAVVTTADWLPDGLVGVELAGHHQSAWATDAEGAERRVVPEDVALQLTGAGAPGTTVLLRMTGGPENGRTWFAARLSALLRRPVLVILGRSQGHSGGHRQEDGHDRPGELPAVTDDQPSPGRTVPLTTGPVNPAPWPDLAPHPTDDPADKPTEDVAVPTALRRVLPWLRRLTTPELYTTALERELSVAMGPDPYRLRARPPRPPWLTLDPALLPAGAVAPFLRWLDLAQLDQDTATEPPDQGELGVRLMRGETGPVSTVTRDRAARTWSSTPGAPELPATGELPHLVHVVRLGGPLPADDPAREAISDAARQYAGQVDFVLWVDITRADVAEALADPASPPGGRAARIRSMLGWARENGVLVVHLGEVLHAEQSGPALWEHAAAESATGSRPGLAVAAWHLRTEIVTLLGGASVPAGDRFAGSGKLTTLFGQVARSATGFTLSRHDPSGTPDGLGNGVLVAPAGHPAPRLLREIARLRYRYDEPGLYGGVRRMTRRFIGTTSAAERHPAVRRTADLHDRLLRALDLDITRLIDPAPTVEHRPLPPPSDETPRLTDIITVLARDTVTRRGNLHLTQVAPLVRRLPDPDAAWVAVLTWLTGLGRSGAISPITSVTDACWTENGELETVLLPAEAEALIERRPSLPRSLGEGLNRPGQPVWLLDESVEPAWLRPSGDDVGARPAPRVVTADGVVTGLDYQDTPSPHPVPIPAGHVLVRAYRWCGSPWTARDRITPETMAGDLIAAGLHERPVLIVTVRGARTTGGAAEAGLGDFASRLASLTGTSVLVVENPQDTDETGH</sequence>
<feature type="region of interest" description="Disordered" evidence="1">
    <location>
        <begin position="1"/>
        <end position="67"/>
    </location>
</feature>
<dbReference type="EMBL" id="JAHBAY010000005">
    <property type="protein sequence ID" value="MBT0769825.1"/>
    <property type="molecule type" value="Genomic_DNA"/>
</dbReference>
<organism evidence="2 3">
    <name type="scientific">Kineosporia corallincola</name>
    <dbReference type="NCBI Taxonomy" id="2835133"/>
    <lineage>
        <taxon>Bacteria</taxon>
        <taxon>Bacillati</taxon>
        <taxon>Actinomycetota</taxon>
        <taxon>Actinomycetes</taxon>
        <taxon>Kineosporiales</taxon>
        <taxon>Kineosporiaceae</taxon>
        <taxon>Kineosporia</taxon>
    </lineage>
</organism>
<proteinExistence type="predicted"/>
<evidence type="ECO:0000256" key="1">
    <source>
        <dbReference type="SAM" id="MobiDB-lite"/>
    </source>
</evidence>
<evidence type="ECO:0000313" key="2">
    <source>
        <dbReference type="EMBL" id="MBT0769825.1"/>
    </source>
</evidence>
<dbReference type="Proteomes" id="UP001197247">
    <property type="component" value="Unassembled WGS sequence"/>
</dbReference>
<reference evidence="2 3" key="1">
    <citation type="submission" date="2021-05" db="EMBL/GenBank/DDBJ databases">
        <title>Kineosporia and Streptomyces sp. nov. two new marine actinobacteria isolated from Coral.</title>
        <authorList>
            <person name="Buangrab K."/>
            <person name="Sutthacheep M."/>
            <person name="Yeemin T."/>
            <person name="Harunari E."/>
            <person name="Igarashi Y."/>
            <person name="Kanchanasin P."/>
            <person name="Tanasupawat S."/>
            <person name="Phongsopitanun W."/>
        </authorList>
    </citation>
    <scope>NUCLEOTIDE SEQUENCE [LARGE SCALE GENOMIC DNA]</scope>
    <source>
        <strain evidence="2 3">J2-2</strain>
    </source>
</reference>
<keyword evidence="3" id="KW-1185">Reference proteome</keyword>
<comment type="caution">
    <text evidence="2">The sequence shown here is derived from an EMBL/GenBank/DDBJ whole genome shotgun (WGS) entry which is preliminary data.</text>
</comment>
<feature type="region of interest" description="Disordered" evidence="1">
    <location>
        <begin position="897"/>
        <end position="922"/>
    </location>
</feature>
<evidence type="ECO:0000313" key="3">
    <source>
        <dbReference type="Proteomes" id="UP001197247"/>
    </source>
</evidence>
<feature type="compositionally biased region" description="Basic and acidic residues" evidence="1">
    <location>
        <begin position="740"/>
        <end position="750"/>
    </location>
</feature>
<feature type="compositionally biased region" description="Basic residues" evidence="1">
    <location>
        <begin position="430"/>
        <end position="447"/>
    </location>
</feature>
<accession>A0ABS5TFJ7</accession>
<feature type="region of interest" description="Disordered" evidence="1">
    <location>
        <begin position="422"/>
        <end position="451"/>
    </location>
</feature>
<feature type="region of interest" description="Disordered" evidence="1">
    <location>
        <begin position="733"/>
        <end position="795"/>
    </location>
</feature>
<dbReference type="Gene3D" id="3.90.550.20">
    <property type="match status" value="1"/>
</dbReference>
<feature type="region of interest" description="Disordered" evidence="1">
    <location>
        <begin position="470"/>
        <end position="494"/>
    </location>
</feature>
<name>A0ABS5TFJ7_9ACTN</name>
<dbReference type="RefSeq" id="WP_214156128.1">
    <property type="nucleotide sequence ID" value="NZ_JAHBAY010000005.1"/>
</dbReference>
<protein>
    <submittedName>
        <fullName evidence="2">Uncharacterized protein</fullName>
    </submittedName>
</protein>